<organism evidence="1 2">
    <name type="scientific">Gonapodya prolifera (strain JEL478)</name>
    <name type="common">Monoblepharis prolifera</name>
    <dbReference type="NCBI Taxonomy" id="1344416"/>
    <lineage>
        <taxon>Eukaryota</taxon>
        <taxon>Fungi</taxon>
        <taxon>Fungi incertae sedis</taxon>
        <taxon>Chytridiomycota</taxon>
        <taxon>Chytridiomycota incertae sedis</taxon>
        <taxon>Monoblepharidomycetes</taxon>
        <taxon>Monoblepharidales</taxon>
        <taxon>Gonapodyaceae</taxon>
        <taxon>Gonapodya</taxon>
    </lineage>
</organism>
<sequence length="230" mass="25877">MLDEGRGDLRELVNEFVHKSLSLLEPPSYEDNNLHRDPIITPTFHLHLIRLAVGPLSFSGLTSREAIQTPFESLRDLEPIRVDMDTSLNTILQWLPLPQHSMPSVRCFTQMDLWCGVSVEPNPSIGDMRVSPDPEVFEQVVLQRLDSRSPSQRAQIKHLNFIELRSAGNQGAGLLQVLRYFDRLTEIGLSDFFLQQLPSLILQSPAPQYALLSCGSITGISPRTWNPAVP</sequence>
<proteinExistence type="predicted"/>
<evidence type="ECO:0000313" key="1">
    <source>
        <dbReference type="EMBL" id="KXS16458.1"/>
    </source>
</evidence>
<accession>A0A139AI84</accession>
<keyword evidence="2" id="KW-1185">Reference proteome</keyword>
<dbReference type="EMBL" id="KQ965752">
    <property type="protein sequence ID" value="KXS16458.1"/>
    <property type="molecule type" value="Genomic_DNA"/>
</dbReference>
<dbReference type="AlphaFoldDB" id="A0A139AI84"/>
<protein>
    <submittedName>
        <fullName evidence="1">Uncharacterized protein</fullName>
    </submittedName>
</protein>
<dbReference type="Proteomes" id="UP000070544">
    <property type="component" value="Unassembled WGS sequence"/>
</dbReference>
<reference evidence="1 2" key="1">
    <citation type="journal article" date="2015" name="Genome Biol. Evol.">
        <title>Phylogenomic analyses indicate that early fungi evolved digesting cell walls of algal ancestors of land plants.</title>
        <authorList>
            <person name="Chang Y."/>
            <person name="Wang S."/>
            <person name="Sekimoto S."/>
            <person name="Aerts A.L."/>
            <person name="Choi C."/>
            <person name="Clum A."/>
            <person name="LaButti K.M."/>
            <person name="Lindquist E.A."/>
            <person name="Yee Ngan C."/>
            <person name="Ohm R.A."/>
            <person name="Salamov A.A."/>
            <person name="Grigoriev I.V."/>
            <person name="Spatafora J.W."/>
            <person name="Berbee M.L."/>
        </authorList>
    </citation>
    <scope>NUCLEOTIDE SEQUENCE [LARGE SCALE GENOMIC DNA]</scope>
    <source>
        <strain evidence="1 2">JEL478</strain>
    </source>
</reference>
<gene>
    <name evidence="1" type="ORF">M427DRAFT_290898</name>
</gene>
<name>A0A139AI84_GONPJ</name>
<evidence type="ECO:0000313" key="2">
    <source>
        <dbReference type="Proteomes" id="UP000070544"/>
    </source>
</evidence>